<reference evidence="2 3" key="1">
    <citation type="journal article" date="2024" name="BMC Genomics">
        <title>De novo assembly and annotation of Popillia japonica's genome with initial clues to its potential as an invasive pest.</title>
        <authorList>
            <person name="Cucini C."/>
            <person name="Boschi S."/>
            <person name="Funari R."/>
            <person name="Cardaioli E."/>
            <person name="Iannotti N."/>
            <person name="Marturano G."/>
            <person name="Paoli F."/>
            <person name="Bruttini M."/>
            <person name="Carapelli A."/>
            <person name="Frati F."/>
            <person name="Nardi F."/>
        </authorList>
    </citation>
    <scope>NUCLEOTIDE SEQUENCE [LARGE SCALE GENOMIC DNA]</scope>
    <source>
        <strain evidence="2">DMR45628</strain>
    </source>
</reference>
<organism evidence="2 3">
    <name type="scientific">Popillia japonica</name>
    <name type="common">Japanese beetle</name>
    <dbReference type="NCBI Taxonomy" id="7064"/>
    <lineage>
        <taxon>Eukaryota</taxon>
        <taxon>Metazoa</taxon>
        <taxon>Ecdysozoa</taxon>
        <taxon>Arthropoda</taxon>
        <taxon>Hexapoda</taxon>
        <taxon>Insecta</taxon>
        <taxon>Pterygota</taxon>
        <taxon>Neoptera</taxon>
        <taxon>Endopterygota</taxon>
        <taxon>Coleoptera</taxon>
        <taxon>Polyphaga</taxon>
        <taxon>Scarabaeiformia</taxon>
        <taxon>Scarabaeidae</taxon>
        <taxon>Rutelinae</taxon>
        <taxon>Popillia</taxon>
    </lineage>
</organism>
<keyword evidence="3" id="KW-1185">Reference proteome</keyword>
<feature type="region of interest" description="Disordered" evidence="1">
    <location>
        <begin position="19"/>
        <end position="41"/>
    </location>
</feature>
<comment type="caution">
    <text evidence="2">The sequence shown here is derived from an EMBL/GenBank/DDBJ whole genome shotgun (WGS) entry which is preliminary data.</text>
</comment>
<dbReference type="Proteomes" id="UP001458880">
    <property type="component" value="Unassembled WGS sequence"/>
</dbReference>
<proteinExistence type="predicted"/>
<sequence length="98" mass="11077">MKFPERKVYTHKISLKRRSYLGARQRQDDTTGKDKRRESMFANDVVKSPFRTAASAVAECKSKKRQRRGNAIDAIVAPDEGNESVLGDSRFNFGSRPG</sequence>
<dbReference type="AlphaFoldDB" id="A0AAW1J0B2"/>
<name>A0AAW1J0B2_POPJA</name>
<accession>A0AAW1J0B2</accession>
<protein>
    <submittedName>
        <fullName evidence="2">Uncharacterized protein</fullName>
    </submittedName>
</protein>
<gene>
    <name evidence="2" type="ORF">QE152_g32183</name>
</gene>
<evidence type="ECO:0000313" key="3">
    <source>
        <dbReference type="Proteomes" id="UP001458880"/>
    </source>
</evidence>
<evidence type="ECO:0000313" key="2">
    <source>
        <dbReference type="EMBL" id="KAK9696022.1"/>
    </source>
</evidence>
<feature type="compositionally biased region" description="Basic and acidic residues" evidence="1">
    <location>
        <begin position="25"/>
        <end position="39"/>
    </location>
</feature>
<evidence type="ECO:0000256" key="1">
    <source>
        <dbReference type="SAM" id="MobiDB-lite"/>
    </source>
</evidence>
<dbReference type="EMBL" id="JASPKY010000464">
    <property type="protein sequence ID" value="KAK9696022.1"/>
    <property type="molecule type" value="Genomic_DNA"/>
</dbReference>